<dbReference type="GeneID" id="98128764"/>
<accession>A0ABR4D4N9</accession>
<evidence type="ECO:0000313" key="2">
    <source>
        <dbReference type="EMBL" id="KAL2264801.1"/>
    </source>
</evidence>
<evidence type="ECO:0000313" key="3">
    <source>
        <dbReference type="Proteomes" id="UP001600064"/>
    </source>
</evidence>
<protein>
    <submittedName>
        <fullName evidence="2">Uncharacterized protein</fullName>
    </submittedName>
</protein>
<evidence type="ECO:0000256" key="1">
    <source>
        <dbReference type="SAM" id="MobiDB-lite"/>
    </source>
</evidence>
<feature type="region of interest" description="Disordered" evidence="1">
    <location>
        <begin position="342"/>
        <end position="387"/>
    </location>
</feature>
<dbReference type="RefSeq" id="XP_070863528.1">
    <property type="nucleotide sequence ID" value="XM_071014120.1"/>
</dbReference>
<feature type="region of interest" description="Disordered" evidence="1">
    <location>
        <begin position="1"/>
        <end position="28"/>
    </location>
</feature>
<keyword evidence="3" id="KW-1185">Reference proteome</keyword>
<dbReference type="EMBL" id="JAZGUE010000007">
    <property type="protein sequence ID" value="KAL2264801.1"/>
    <property type="molecule type" value="Genomic_DNA"/>
</dbReference>
<gene>
    <name evidence="2" type="ORF">VTJ83DRAFT_7311</name>
</gene>
<proteinExistence type="predicted"/>
<dbReference type="Proteomes" id="UP001600064">
    <property type="component" value="Unassembled WGS sequence"/>
</dbReference>
<feature type="region of interest" description="Disordered" evidence="1">
    <location>
        <begin position="470"/>
        <end position="497"/>
    </location>
</feature>
<organism evidence="2 3">
    <name type="scientific">Remersonia thermophila</name>
    <dbReference type="NCBI Taxonomy" id="72144"/>
    <lineage>
        <taxon>Eukaryota</taxon>
        <taxon>Fungi</taxon>
        <taxon>Dikarya</taxon>
        <taxon>Ascomycota</taxon>
        <taxon>Pezizomycotina</taxon>
        <taxon>Sordariomycetes</taxon>
        <taxon>Sordariomycetidae</taxon>
        <taxon>Sordariales</taxon>
        <taxon>Sordariales incertae sedis</taxon>
        <taxon>Remersonia</taxon>
    </lineage>
</organism>
<feature type="compositionally biased region" description="Acidic residues" evidence="1">
    <location>
        <begin position="470"/>
        <end position="479"/>
    </location>
</feature>
<reference evidence="2 3" key="1">
    <citation type="journal article" date="2024" name="Commun. Biol.">
        <title>Comparative genomic analysis of thermophilic fungi reveals convergent evolutionary adaptations and gene losses.</title>
        <authorList>
            <person name="Steindorff A.S."/>
            <person name="Aguilar-Pontes M.V."/>
            <person name="Robinson A.J."/>
            <person name="Andreopoulos B."/>
            <person name="LaButti K."/>
            <person name="Kuo A."/>
            <person name="Mondo S."/>
            <person name="Riley R."/>
            <person name="Otillar R."/>
            <person name="Haridas S."/>
            <person name="Lipzen A."/>
            <person name="Grimwood J."/>
            <person name="Schmutz J."/>
            <person name="Clum A."/>
            <person name="Reid I.D."/>
            <person name="Moisan M.C."/>
            <person name="Butler G."/>
            <person name="Nguyen T.T.M."/>
            <person name="Dewar K."/>
            <person name="Conant G."/>
            <person name="Drula E."/>
            <person name="Henrissat B."/>
            <person name="Hansel C."/>
            <person name="Singer S."/>
            <person name="Hutchinson M.I."/>
            <person name="de Vries R.P."/>
            <person name="Natvig D.O."/>
            <person name="Powell A.J."/>
            <person name="Tsang A."/>
            <person name="Grigoriev I.V."/>
        </authorList>
    </citation>
    <scope>NUCLEOTIDE SEQUENCE [LARGE SCALE GENOMIC DNA]</scope>
    <source>
        <strain evidence="2 3">ATCC 22073</strain>
    </source>
</reference>
<name>A0ABR4D4N9_9PEZI</name>
<comment type="caution">
    <text evidence="2">The sequence shown here is derived from an EMBL/GenBank/DDBJ whole genome shotgun (WGS) entry which is preliminary data.</text>
</comment>
<sequence>MGSVSSPAANLGPSAANQPSSIFTLPDTPSKRIGPRDLVSMCLLKLSNNFPMVDRESIEALPRKYLWILWKDVAGCQTRGREPSGAVFHAWETVGAALVSHCLEVMREEARVLGKPGRNAKISAPRYGDDKDKMLYLSMYRLCGSFFNATDSLDFPLRHDNVFGTNLTMLRSAALSCLVHLCLEDVERFPRSDLLALADLPLTVLELAQYSRPSRAILLNDLLCSDWGRIATSARGFSKLRLLRITSKWHRISKDGLMNLRSFPKLLLVDINRMWRNPTSLPKPGWRLGTFEPTIFEMYASAYLGRRVRASAAEIRDMQKTFRTEFLGAATPIRAIRDHRSLRPVGAYKEEPPPGKAARSGKNGLPGGGVSEDGSDSSEDEERPRPSFSMHWDPFPVALARPWEVFAWLGLVDHSAPDPEDAETIQLESRNIPLPRRRFVYQRLYGCSSDVFEHEAAQLCRLVYRRCPEDDDNEDDDGQERELTTATAGSPGQEGAAAITTAVTTTLAALCLQETKPTASSGSSG</sequence>